<keyword evidence="1" id="KW-0812">Transmembrane</keyword>
<dbReference type="EMBL" id="VLKN01000002">
    <property type="protein sequence ID" value="TWI04528.1"/>
    <property type="molecule type" value="Genomic_DNA"/>
</dbReference>
<organism evidence="2 3">
    <name type="scientific">Luteimonas cucumeris</name>
    <dbReference type="NCBI Taxonomy" id="985012"/>
    <lineage>
        <taxon>Bacteria</taxon>
        <taxon>Pseudomonadati</taxon>
        <taxon>Pseudomonadota</taxon>
        <taxon>Gammaproteobacteria</taxon>
        <taxon>Lysobacterales</taxon>
        <taxon>Lysobacteraceae</taxon>
        <taxon>Luteimonas</taxon>
    </lineage>
</organism>
<keyword evidence="1" id="KW-1133">Transmembrane helix</keyword>
<evidence type="ECO:0000256" key="1">
    <source>
        <dbReference type="SAM" id="Phobius"/>
    </source>
</evidence>
<evidence type="ECO:0000313" key="2">
    <source>
        <dbReference type="EMBL" id="TWI04528.1"/>
    </source>
</evidence>
<reference evidence="2 3" key="1">
    <citation type="journal article" date="2015" name="Stand. Genomic Sci.">
        <title>Genomic Encyclopedia of Bacterial and Archaeal Type Strains, Phase III: the genomes of soil and plant-associated and newly described type strains.</title>
        <authorList>
            <person name="Whitman W.B."/>
            <person name="Woyke T."/>
            <person name="Klenk H.P."/>
            <person name="Zhou Y."/>
            <person name="Lilburn T.G."/>
            <person name="Beck B.J."/>
            <person name="De Vos P."/>
            <person name="Vandamme P."/>
            <person name="Eisen J.A."/>
            <person name="Garrity G."/>
            <person name="Hugenholtz P."/>
            <person name="Kyrpides N.C."/>
        </authorList>
    </citation>
    <scope>NUCLEOTIDE SEQUENCE [LARGE SCALE GENOMIC DNA]</scope>
    <source>
        <strain evidence="2 3">CGMCC 1.10821</strain>
    </source>
</reference>
<dbReference type="RefSeq" id="WP_144898220.1">
    <property type="nucleotide sequence ID" value="NZ_VLKN01000002.1"/>
</dbReference>
<comment type="caution">
    <text evidence="2">The sequence shown here is derived from an EMBL/GenBank/DDBJ whole genome shotgun (WGS) entry which is preliminary data.</text>
</comment>
<keyword evidence="3" id="KW-1185">Reference proteome</keyword>
<sequence>MNPNDHNPRHEDHGDDMPDALRWQLRGLRRDVMPERDLWAGIAARIAEEDNRTVAPGVVTALPRRNRKHVAWMAMAASVTLAVGIGWQLRPATPVTAPASVASAPAVQDARRAGDPTAIVFAREADAMGWEYKAALREIDAHQVSSGDAYALRQIDLGVAQVRSALAQDPEARFLFERLQKLYAQRLALTQRLALS</sequence>
<dbReference type="AlphaFoldDB" id="A0A562LA91"/>
<dbReference type="OrthoDB" id="5975399at2"/>
<feature type="transmembrane region" description="Helical" evidence="1">
    <location>
        <begin position="70"/>
        <end position="89"/>
    </location>
</feature>
<protein>
    <submittedName>
        <fullName evidence="2">Uncharacterized protein</fullName>
    </submittedName>
</protein>
<keyword evidence="1" id="KW-0472">Membrane</keyword>
<proteinExistence type="predicted"/>
<dbReference type="Proteomes" id="UP000315167">
    <property type="component" value="Unassembled WGS sequence"/>
</dbReference>
<accession>A0A562LA91</accession>
<name>A0A562LA91_9GAMM</name>
<gene>
    <name evidence="2" type="ORF">IP90_00661</name>
</gene>
<evidence type="ECO:0000313" key="3">
    <source>
        <dbReference type="Proteomes" id="UP000315167"/>
    </source>
</evidence>